<dbReference type="OrthoDB" id="6243574at2759"/>
<protein>
    <recommendedName>
        <fullName evidence="3">Reverse transcriptase domain-containing protein</fullName>
    </recommendedName>
</protein>
<sequence>IKWSTKTNRKKNKKKVSNDQKQKNKKSDAGNSMIGSLVFLFVWSFRMGYMPIEWKKANIVPIPKPDRDHSQCKNHRPIALLSSVDKLMERIITRRLMWWLNKKQLLHQTQAGFQSWHSTDGLRYKMRNEFQLDGRLYWIDLEGLY</sequence>
<comment type="caution">
    <text evidence="4">The sequence shown here is derived from an EMBL/GenBank/DDBJ whole genome shotgun (WGS) entry which is preliminary data.</text>
</comment>
<reference evidence="4 5" key="1">
    <citation type="journal article" date="2013" name="Curr. Biol.">
        <title>The Genome of the Foraminiferan Reticulomyxa filosa.</title>
        <authorList>
            <person name="Glockner G."/>
            <person name="Hulsmann N."/>
            <person name="Schleicher M."/>
            <person name="Noegel A.A."/>
            <person name="Eichinger L."/>
            <person name="Gallinger C."/>
            <person name="Pawlowski J."/>
            <person name="Sierra R."/>
            <person name="Euteneuer U."/>
            <person name="Pillet L."/>
            <person name="Moustafa A."/>
            <person name="Platzer M."/>
            <person name="Groth M."/>
            <person name="Szafranski K."/>
            <person name="Schliwa M."/>
        </authorList>
    </citation>
    <scope>NUCLEOTIDE SEQUENCE [LARGE SCALE GENOMIC DNA]</scope>
</reference>
<feature type="region of interest" description="Disordered" evidence="1">
    <location>
        <begin position="1"/>
        <end position="29"/>
    </location>
</feature>
<accession>X6PFC2</accession>
<dbReference type="EMBL" id="ASPP01000266">
    <property type="protein sequence ID" value="ETO36813.1"/>
    <property type="molecule type" value="Genomic_DNA"/>
</dbReference>
<keyword evidence="2" id="KW-0812">Transmembrane</keyword>
<feature type="compositionally biased region" description="Basic and acidic residues" evidence="1">
    <location>
        <begin position="16"/>
        <end position="28"/>
    </location>
</feature>
<keyword evidence="5" id="KW-1185">Reference proteome</keyword>
<feature type="domain" description="Reverse transcriptase" evidence="3">
    <location>
        <begin position="43"/>
        <end position="145"/>
    </location>
</feature>
<gene>
    <name evidence="4" type="ORF">RFI_00249</name>
</gene>
<dbReference type="Proteomes" id="UP000023152">
    <property type="component" value="Unassembled WGS sequence"/>
</dbReference>
<dbReference type="AlphaFoldDB" id="X6PFC2"/>
<feature type="transmembrane region" description="Helical" evidence="2">
    <location>
        <begin position="29"/>
        <end position="49"/>
    </location>
</feature>
<organism evidence="4 5">
    <name type="scientific">Reticulomyxa filosa</name>
    <dbReference type="NCBI Taxonomy" id="46433"/>
    <lineage>
        <taxon>Eukaryota</taxon>
        <taxon>Sar</taxon>
        <taxon>Rhizaria</taxon>
        <taxon>Retaria</taxon>
        <taxon>Foraminifera</taxon>
        <taxon>Monothalamids</taxon>
        <taxon>Reticulomyxidae</taxon>
        <taxon>Reticulomyxa</taxon>
    </lineage>
</organism>
<proteinExistence type="predicted"/>
<dbReference type="InterPro" id="IPR000477">
    <property type="entry name" value="RT_dom"/>
</dbReference>
<evidence type="ECO:0000259" key="3">
    <source>
        <dbReference type="PROSITE" id="PS50878"/>
    </source>
</evidence>
<evidence type="ECO:0000313" key="5">
    <source>
        <dbReference type="Proteomes" id="UP000023152"/>
    </source>
</evidence>
<evidence type="ECO:0000256" key="2">
    <source>
        <dbReference type="SAM" id="Phobius"/>
    </source>
</evidence>
<keyword evidence="2" id="KW-1133">Transmembrane helix</keyword>
<evidence type="ECO:0000256" key="1">
    <source>
        <dbReference type="SAM" id="MobiDB-lite"/>
    </source>
</evidence>
<dbReference type="PANTHER" id="PTHR19446">
    <property type="entry name" value="REVERSE TRANSCRIPTASES"/>
    <property type="match status" value="1"/>
</dbReference>
<dbReference type="PROSITE" id="PS50878">
    <property type="entry name" value="RT_POL"/>
    <property type="match status" value="1"/>
</dbReference>
<feature type="non-terminal residue" evidence="4">
    <location>
        <position position="1"/>
    </location>
</feature>
<keyword evidence="2" id="KW-0472">Membrane</keyword>
<name>X6PFC2_RETFI</name>
<evidence type="ECO:0000313" key="4">
    <source>
        <dbReference type="EMBL" id="ETO36813.1"/>
    </source>
</evidence>